<protein>
    <submittedName>
        <fullName evidence="1">Uncharacterized protein</fullName>
    </submittedName>
</protein>
<dbReference type="Proteomes" id="UP001148662">
    <property type="component" value="Unassembled WGS sequence"/>
</dbReference>
<comment type="caution">
    <text evidence="1">The sequence shown here is derived from an EMBL/GenBank/DDBJ whole genome shotgun (WGS) entry which is preliminary data.</text>
</comment>
<name>A0ACC1TB16_9APHY</name>
<proteinExistence type="predicted"/>
<evidence type="ECO:0000313" key="2">
    <source>
        <dbReference type="Proteomes" id="UP001148662"/>
    </source>
</evidence>
<gene>
    <name evidence="1" type="ORF">NM688_g1709</name>
</gene>
<keyword evidence="2" id="KW-1185">Reference proteome</keyword>
<accession>A0ACC1TB16</accession>
<evidence type="ECO:0000313" key="1">
    <source>
        <dbReference type="EMBL" id="KAJ3557010.1"/>
    </source>
</evidence>
<dbReference type="EMBL" id="JANHOG010000192">
    <property type="protein sequence ID" value="KAJ3557010.1"/>
    <property type="molecule type" value="Genomic_DNA"/>
</dbReference>
<organism evidence="1 2">
    <name type="scientific">Phlebia brevispora</name>
    <dbReference type="NCBI Taxonomy" id="194682"/>
    <lineage>
        <taxon>Eukaryota</taxon>
        <taxon>Fungi</taxon>
        <taxon>Dikarya</taxon>
        <taxon>Basidiomycota</taxon>
        <taxon>Agaricomycotina</taxon>
        <taxon>Agaricomycetes</taxon>
        <taxon>Polyporales</taxon>
        <taxon>Meruliaceae</taxon>
        <taxon>Phlebia</taxon>
    </lineage>
</organism>
<reference evidence="1" key="1">
    <citation type="submission" date="2022-07" db="EMBL/GenBank/DDBJ databases">
        <title>Genome Sequence of Phlebia brevispora.</title>
        <authorList>
            <person name="Buettner E."/>
        </authorList>
    </citation>
    <scope>NUCLEOTIDE SEQUENCE</scope>
    <source>
        <strain evidence="1">MPL23</strain>
    </source>
</reference>
<sequence>MASAAGMSSAVPPSQFAVLLRRSKFASYDPRIGQVWTTFGGDAARGNWGLKRPLPLRKRAAHISISAVDTKEQQTVWKHAGTSRRFVKMWDEVGIQPKTRDENTPRADLVDSDFVTKEDGAKPWTRNNAVASKESYALPNPEAMSDRQFQTYLRRLRQMRPAFREFVKQTSEEENGYASPPSLDFLKRLAYEYYNAPESRAIEQQPAPSGGLSYRQTPPLQSFYDTKPQKGHVIERAYGGKEGLAGFAGVNALLPFDLVKDGSSKESPTAIQWEELATTGVRVPDEGVAEFRVATAVLEQKPIVVGEKPSGVEAMKMVAEVAAPMPKREQENPHRPGTREYVGYLPNLTPSQQGNIFKKVKEKVQVQGQKPADVAAEAMDMFRQLLKDKP</sequence>